<keyword evidence="2" id="KW-1185">Reference proteome</keyword>
<name>A0A7W8K096_9DEIO</name>
<reference evidence="1 2" key="1">
    <citation type="submission" date="2020-08" db="EMBL/GenBank/DDBJ databases">
        <title>Genomic Encyclopedia of Type Strains, Phase IV (KMG-IV): sequencing the most valuable type-strain genomes for metagenomic binning, comparative biology and taxonomic classification.</title>
        <authorList>
            <person name="Goeker M."/>
        </authorList>
    </citation>
    <scope>NUCLEOTIDE SEQUENCE [LARGE SCALE GENOMIC DNA]</scope>
    <source>
        <strain evidence="1 2">DSM 27939</strain>
    </source>
</reference>
<dbReference type="SUPFAM" id="SSF46785">
    <property type="entry name" value="Winged helix' DNA-binding domain"/>
    <property type="match status" value="1"/>
</dbReference>
<organism evidence="1 2">
    <name type="scientific">Deinococcus humi</name>
    <dbReference type="NCBI Taxonomy" id="662880"/>
    <lineage>
        <taxon>Bacteria</taxon>
        <taxon>Thermotogati</taxon>
        <taxon>Deinococcota</taxon>
        <taxon>Deinococci</taxon>
        <taxon>Deinococcales</taxon>
        <taxon>Deinococcaceae</taxon>
        <taxon>Deinococcus</taxon>
    </lineage>
</organism>
<dbReference type="AlphaFoldDB" id="A0A7W8K096"/>
<protein>
    <submittedName>
        <fullName evidence="1">DNA-binding HxlR family transcriptional regulator</fullName>
    </submittedName>
</protein>
<dbReference type="InterPro" id="IPR036388">
    <property type="entry name" value="WH-like_DNA-bd_sf"/>
</dbReference>
<sequence length="76" mass="8441">MSAFPTCKHDVLAHIRQKPSTRSTAADLAKTLSGWPHNEIDAALYELEHEGMIAREVESTNGGAPPTRTYWYVITT</sequence>
<evidence type="ECO:0000313" key="2">
    <source>
        <dbReference type="Proteomes" id="UP000552709"/>
    </source>
</evidence>
<gene>
    <name evidence="1" type="ORF">HNQ08_004329</name>
</gene>
<dbReference type="Proteomes" id="UP000552709">
    <property type="component" value="Unassembled WGS sequence"/>
</dbReference>
<accession>A0A7W8K096</accession>
<dbReference type="GO" id="GO:0003677">
    <property type="term" value="F:DNA binding"/>
    <property type="evidence" value="ECO:0007669"/>
    <property type="project" value="UniProtKB-KW"/>
</dbReference>
<evidence type="ECO:0000313" key="1">
    <source>
        <dbReference type="EMBL" id="MBB5365208.1"/>
    </source>
</evidence>
<dbReference type="InterPro" id="IPR036390">
    <property type="entry name" value="WH_DNA-bd_sf"/>
</dbReference>
<proteinExistence type="predicted"/>
<dbReference type="Gene3D" id="1.10.10.10">
    <property type="entry name" value="Winged helix-like DNA-binding domain superfamily/Winged helix DNA-binding domain"/>
    <property type="match status" value="1"/>
</dbReference>
<keyword evidence="1" id="KW-0238">DNA-binding</keyword>
<dbReference type="EMBL" id="JACHFL010000016">
    <property type="protein sequence ID" value="MBB5365208.1"/>
    <property type="molecule type" value="Genomic_DNA"/>
</dbReference>
<dbReference type="RefSeq" id="WP_184136518.1">
    <property type="nucleotide sequence ID" value="NZ_JACHFL010000016.1"/>
</dbReference>
<comment type="caution">
    <text evidence="1">The sequence shown here is derived from an EMBL/GenBank/DDBJ whole genome shotgun (WGS) entry which is preliminary data.</text>
</comment>